<keyword evidence="8 12" id="KW-0812">Transmembrane</keyword>
<dbReference type="InterPro" id="IPR007078">
    <property type="entry name" value="Haem_export_protD_CcmD"/>
</dbReference>
<proteinExistence type="inferred from homology"/>
<keyword evidence="11 12" id="KW-0472">Membrane</keyword>
<feature type="transmembrane region" description="Helical" evidence="12">
    <location>
        <begin position="20"/>
        <end position="41"/>
    </location>
</feature>
<keyword evidence="7 12" id="KW-0997">Cell inner membrane</keyword>
<dbReference type="KEGG" id="maga:Mag101_06555"/>
<evidence type="ECO:0000256" key="6">
    <source>
        <dbReference type="ARBA" id="ARBA00022475"/>
    </source>
</evidence>
<evidence type="ECO:0000256" key="10">
    <source>
        <dbReference type="ARBA" id="ARBA00022989"/>
    </source>
</evidence>
<keyword evidence="13" id="KW-0175">Coiled coil</keyword>
<protein>
    <recommendedName>
        <fullName evidence="4 12">Heme exporter protein D</fullName>
    </recommendedName>
</protein>
<dbReference type="GO" id="GO:1903607">
    <property type="term" value="P:cytochrome c biosynthetic process"/>
    <property type="evidence" value="ECO:0007669"/>
    <property type="project" value="TreeGrafter"/>
</dbReference>
<evidence type="ECO:0000256" key="3">
    <source>
        <dbReference type="ARBA" id="ARBA00008741"/>
    </source>
</evidence>
<dbReference type="Proteomes" id="UP000188219">
    <property type="component" value="Chromosome"/>
</dbReference>
<evidence type="ECO:0000256" key="4">
    <source>
        <dbReference type="ARBA" id="ARBA00016461"/>
    </source>
</evidence>
<evidence type="ECO:0000256" key="1">
    <source>
        <dbReference type="ARBA" id="ARBA00002442"/>
    </source>
</evidence>
<sequence>MQFQFDSLASFFAMNGHGPFVWASYGMAVLVLVVLAVTPVFRQRKLRRELQQQLRQEEARRRAAAARSASQRTAEAVE</sequence>
<evidence type="ECO:0000256" key="5">
    <source>
        <dbReference type="ARBA" id="ARBA00022448"/>
    </source>
</evidence>
<accession>A0A1Q2M3Q3</accession>
<dbReference type="NCBIfam" id="TIGR03141">
    <property type="entry name" value="cytochro_ccmD"/>
    <property type="match status" value="1"/>
</dbReference>
<keyword evidence="9 12" id="KW-0201">Cytochrome c-type biogenesis</keyword>
<evidence type="ECO:0000313" key="15">
    <source>
        <dbReference type="Proteomes" id="UP000188219"/>
    </source>
</evidence>
<dbReference type="PANTHER" id="PTHR37531:SF1">
    <property type="entry name" value="HEME EXPORTER PROTEIN D"/>
    <property type="match status" value="1"/>
</dbReference>
<dbReference type="AlphaFoldDB" id="A0A1Q2M3Q3"/>
<dbReference type="STRING" id="260552.Mag101_06555"/>
<dbReference type="GO" id="GO:0017004">
    <property type="term" value="P:cytochrome complex assembly"/>
    <property type="evidence" value="ECO:0007669"/>
    <property type="project" value="UniProtKB-KW"/>
</dbReference>
<dbReference type="Pfam" id="PF04995">
    <property type="entry name" value="CcmD"/>
    <property type="match status" value="1"/>
</dbReference>
<keyword evidence="15" id="KW-1185">Reference proteome</keyword>
<organism evidence="14 15">
    <name type="scientific">Microbulbifer agarilyticus</name>
    <dbReference type="NCBI Taxonomy" id="260552"/>
    <lineage>
        <taxon>Bacteria</taxon>
        <taxon>Pseudomonadati</taxon>
        <taxon>Pseudomonadota</taxon>
        <taxon>Gammaproteobacteria</taxon>
        <taxon>Cellvibrionales</taxon>
        <taxon>Microbulbiferaceae</taxon>
        <taxon>Microbulbifer</taxon>
    </lineage>
</organism>
<evidence type="ECO:0000313" key="14">
    <source>
        <dbReference type="EMBL" id="AQQ67331.1"/>
    </source>
</evidence>
<reference evidence="14" key="1">
    <citation type="submission" date="2017-02" db="EMBL/GenBank/DDBJ databases">
        <title>Genome of Microbulbifer agarilyticus GP101.</title>
        <authorList>
            <person name="Jung J."/>
            <person name="Bae S.S."/>
            <person name="Baek K."/>
        </authorList>
    </citation>
    <scope>NUCLEOTIDE SEQUENCE [LARGE SCALE GENOMIC DNA]</scope>
    <source>
        <strain evidence="14">GP101</strain>
    </source>
</reference>
<name>A0A1Q2M3Q3_9GAMM</name>
<evidence type="ECO:0000256" key="2">
    <source>
        <dbReference type="ARBA" id="ARBA00004377"/>
    </source>
</evidence>
<keyword evidence="10 12" id="KW-1133">Transmembrane helix</keyword>
<comment type="subcellular location">
    <subcellularLocation>
        <location evidence="2 12">Cell inner membrane</location>
        <topology evidence="2 12">Single-pass membrane protein</topology>
    </subcellularLocation>
</comment>
<dbReference type="GO" id="GO:0015886">
    <property type="term" value="P:heme transport"/>
    <property type="evidence" value="ECO:0007669"/>
    <property type="project" value="InterPro"/>
</dbReference>
<feature type="coiled-coil region" evidence="13">
    <location>
        <begin position="40"/>
        <end position="67"/>
    </location>
</feature>
<dbReference type="PANTHER" id="PTHR37531">
    <property type="entry name" value="HEME EXPORTER PROTEIN D"/>
    <property type="match status" value="1"/>
</dbReference>
<evidence type="ECO:0000256" key="13">
    <source>
        <dbReference type="SAM" id="Coils"/>
    </source>
</evidence>
<dbReference type="RefSeq" id="WP_077402419.1">
    <property type="nucleotide sequence ID" value="NZ_CP019650.1"/>
</dbReference>
<comment type="similarity">
    <text evidence="3 12">Belongs to the CcmD/CycX/HelD family.</text>
</comment>
<evidence type="ECO:0000256" key="8">
    <source>
        <dbReference type="ARBA" id="ARBA00022692"/>
    </source>
</evidence>
<keyword evidence="6 12" id="KW-1003">Cell membrane</keyword>
<evidence type="ECO:0000256" key="7">
    <source>
        <dbReference type="ARBA" id="ARBA00022519"/>
    </source>
</evidence>
<dbReference type="EMBL" id="CP019650">
    <property type="protein sequence ID" value="AQQ67331.1"/>
    <property type="molecule type" value="Genomic_DNA"/>
</dbReference>
<evidence type="ECO:0000256" key="9">
    <source>
        <dbReference type="ARBA" id="ARBA00022748"/>
    </source>
</evidence>
<dbReference type="InterPro" id="IPR052075">
    <property type="entry name" value="Heme_exporter_D"/>
</dbReference>
<evidence type="ECO:0000256" key="11">
    <source>
        <dbReference type="ARBA" id="ARBA00023136"/>
    </source>
</evidence>
<comment type="function">
    <text evidence="1 12">Required for the export of heme to the periplasm for the biogenesis of c-type cytochromes.</text>
</comment>
<keyword evidence="5 12" id="KW-0813">Transport</keyword>
<dbReference type="GO" id="GO:0005886">
    <property type="term" value="C:plasma membrane"/>
    <property type="evidence" value="ECO:0007669"/>
    <property type="project" value="UniProtKB-SubCell"/>
</dbReference>
<gene>
    <name evidence="14" type="ORF">Mag101_06555</name>
</gene>
<evidence type="ECO:0000256" key="12">
    <source>
        <dbReference type="RuleBase" id="RU363101"/>
    </source>
</evidence>